<gene>
    <name evidence="4" type="ORF">EDC64_11736</name>
</gene>
<dbReference type="Pfam" id="PF05082">
    <property type="entry name" value="Rop-like"/>
    <property type="match status" value="1"/>
</dbReference>
<dbReference type="Proteomes" id="UP000294664">
    <property type="component" value="Unassembled WGS sequence"/>
</dbReference>
<keyword evidence="1" id="KW-0535">Nitrogen fixation</keyword>
<evidence type="ECO:0008006" key="6">
    <source>
        <dbReference type="Google" id="ProtNLM"/>
    </source>
</evidence>
<comment type="caution">
    <text evidence="4">The sequence shown here is derived from an EMBL/GenBank/DDBJ whole genome shotgun (WGS) entry which is preliminary data.</text>
</comment>
<proteinExistence type="inferred from homology"/>
<name>A0A4R3LMR9_9HYPH</name>
<protein>
    <recommendedName>
        <fullName evidence="6">Rop-like protein</fullName>
    </recommendedName>
</protein>
<dbReference type="PIRSF" id="PIRSF037676">
    <property type="entry name" value="DUF683"/>
    <property type="match status" value="1"/>
</dbReference>
<sequence length="71" mass="7920">MSNPDSTDLEALKAEIKKLSAKATQAKMDLHDLSEELPISWETIPSVAQRAHDAYAELERKRALLKTLETA</sequence>
<dbReference type="InterPro" id="IPR007774">
    <property type="entry name" value="Put_N_fixation"/>
</dbReference>
<feature type="coiled-coil region" evidence="3">
    <location>
        <begin position="9"/>
        <end position="68"/>
    </location>
</feature>
<dbReference type="InterPro" id="IPR029012">
    <property type="entry name" value="Helix_hairpin_bin_sf"/>
</dbReference>
<evidence type="ECO:0000313" key="4">
    <source>
        <dbReference type="EMBL" id="TCT01683.1"/>
    </source>
</evidence>
<evidence type="ECO:0000256" key="1">
    <source>
        <dbReference type="ARBA" id="ARBA00023231"/>
    </source>
</evidence>
<evidence type="ECO:0000313" key="5">
    <source>
        <dbReference type="Proteomes" id="UP000294664"/>
    </source>
</evidence>
<dbReference type="EMBL" id="SMAI01000017">
    <property type="protein sequence ID" value="TCT01683.1"/>
    <property type="molecule type" value="Genomic_DNA"/>
</dbReference>
<evidence type="ECO:0000256" key="3">
    <source>
        <dbReference type="SAM" id="Coils"/>
    </source>
</evidence>
<organism evidence="4 5">
    <name type="scientific">Aquabacter spiritensis</name>
    <dbReference type="NCBI Taxonomy" id="933073"/>
    <lineage>
        <taxon>Bacteria</taxon>
        <taxon>Pseudomonadati</taxon>
        <taxon>Pseudomonadota</taxon>
        <taxon>Alphaproteobacteria</taxon>
        <taxon>Hyphomicrobiales</taxon>
        <taxon>Xanthobacteraceae</taxon>
        <taxon>Aquabacter</taxon>
    </lineage>
</organism>
<accession>A0A4R3LMR9</accession>
<evidence type="ECO:0000256" key="2">
    <source>
        <dbReference type="ARBA" id="ARBA00044954"/>
    </source>
</evidence>
<dbReference type="OrthoDB" id="3216579at2"/>
<keyword evidence="3" id="KW-0175">Coiled coil</keyword>
<keyword evidence="5" id="KW-1185">Reference proteome</keyword>
<dbReference type="RefSeq" id="WP_132034946.1">
    <property type="nucleotide sequence ID" value="NZ_SMAI01000017.1"/>
</dbReference>
<reference evidence="4 5" key="1">
    <citation type="submission" date="2019-03" db="EMBL/GenBank/DDBJ databases">
        <title>Genomic Encyclopedia of Type Strains, Phase IV (KMG-IV): sequencing the most valuable type-strain genomes for metagenomic binning, comparative biology and taxonomic classification.</title>
        <authorList>
            <person name="Goeker M."/>
        </authorList>
    </citation>
    <scope>NUCLEOTIDE SEQUENCE [LARGE SCALE GENOMIC DNA]</scope>
    <source>
        <strain evidence="4 5">DSM 9035</strain>
    </source>
</reference>
<dbReference type="Gene3D" id="1.10.287.660">
    <property type="entry name" value="Helix hairpin bin"/>
    <property type="match status" value="1"/>
</dbReference>
<comment type="similarity">
    <text evidence="2">Belongs to the UPF0437 family.</text>
</comment>
<dbReference type="AlphaFoldDB" id="A0A4R3LMR9"/>